<dbReference type="RefSeq" id="WP_405278042.1">
    <property type="nucleotide sequence ID" value="NZ_CP144380.1"/>
</dbReference>
<dbReference type="Proteomes" id="UP001484239">
    <property type="component" value="Unassembled WGS sequence"/>
</dbReference>
<proteinExistence type="predicted"/>
<keyword evidence="3" id="KW-1185">Reference proteome</keyword>
<dbReference type="InterPro" id="IPR036388">
    <property type="entry name" value="WH-like_DNA-bd_sf"/>
</dbReference>
<protein>
    <submittedName>
        <fullName evidence="2">Helix-turn-helix transcriptional regulator</fullName>
    </submittedName>
</protein>
<dbReference type="EMBL" id="JBBHLI010000001">
    <property type="protein sequence ID" value="MEK9499852.1"/>
    <property type="molecule type" value="Genomic_DNA"/>
</dbReference>
<feature type="domain" description="Transcription regulator PadR N-terminal" evidence="1">
    <location>
        <begin position="15"/>
        <end position="89"/>
    </location>
</feature>
<name>A0ABU9E6Z3_9BACT</name>
<dbReference type="InterPro" id="IPR005149">
    <property type="entry name" value="Tscrpt_reg_PadR_N"/>
</dbReference>
<evidence type="ECO:0000313" key="3">
    <source>
        <dbReference type="Proteomes" id="UP001484239"/>
    </source>
</evidence>
<evidence type="ECO:0000313" key="2">
    <source>
        <dbReference type="EMBL" id="MEK9499852.1"/>
    </source>
</evidence>
<evidence type="ECO:0000259" key="1">
    <source>
        <dbReference type="Pfam" id="PF03551"/>
    </source>
</evidence>
<comment type="caution">
    <text evidence="2">The sequence shown here is derived from an EMBL/GenBank/DDBJ whole genome shotgun (WGS) entry which is preliminary data.</text>
</comment>
<dbReference type="SUPFAM" id="SSF46785">
    <property type="entry name" value="Winged helix' DNA-binding domain"/>
    <property type="match status" value="1"/>
</dbReference>
<reference evidence="2 3" key="1">
    <citation type="submission" date="2024-02" db="EMBL/GenBank/DDBJ databases">
        <title>A novel Gemmatimonadota bacterium.</title>
        <authorList>
            <person name="Du Z.-J."/>
            <person name="Ye Y.-Q."/>
        </authorList>
    </citation>
    <scope>NUCLEOTIDE SEQUENCE [LARGE SCALE GENOMIC DNA]</scope>
    <source>
        <strain evidence="2 3">DH-20</strain>
    </source>
</reference>
<dbReference type="InterPro" id="IPR036390">
    <property type="entry name" value="WH_DNA-bd_sf"/>
</dbReference>
<dbReference type="Pfam" id="PF03551">
    <property type="entry name" value="PadR"/>
    <property type="match status" value="1"/>
</dbReference>
<accession>A0ABU9E6Z3</accession>
<sequence length="111" mass="12360">MTDRTALGEFEHHVLLAVLRLGNEAFTAPIVEELESRTGRSVAPAAVYIALRRLEKRGLVASDLRTDDSAGSKRERRFVQVTEAAIRQLREARTDFHSLWDGLDALGEAQS</sequence>
<gene>
    <name evidence="2" type="ORF">WI372_02505</name>
</gene>
<dbReference type="Gene3D" id="1.10.10.10">
    <property type="entry name" value="Winged helix-like DNA-binding domain superfamily/Winged helix DNA-binding domain"/>
    <property type="match status" value="1"/>
</dbReference>
<organism evidence="2 3">
    <name type="scientific">Gaopeijia maritima</name>
    <dbReference type="NCBI Taxonomy" id="3119007"/>
    <lineage>
        <taxon>Bacteria</taxon>
        <taxon>Pseudomonadati</taxon>
        <taxon>Gemmatimonadota</taxon>
        <taxon>Longimicrobiia</taxon>
        <taxon>Gaopeijiales</taxon>
        <taxon>Gaopeijiaceae</taxon>
        <taxon>Gaopeijia</taxon>
    </lineage>
</organism>